<accession>A0A8X6HF26</accession>
<evidence type="ECO:0000313" key="2">
    <source>
        <dbReference type="Proteomes" id="UP000887116"/>
    </source>
</evidence>
<name>A0A8X6HF26_TRICU</name>
<reference evidence="1" key="1">
    <citation type="submission" date="2020-07" db="EMBL/GenBank/DDBJ databases">
        <title>Multicomponent nature underlies the extraordinary mechanical properties of spider dragline silk.</title>
        <authorList>
            <person name="Kono N."/>
            <person name="Nakamura H."/>
            <person name="Mori M."/>
            <person name="Yoshida Y."/>
            <person name="Ohtoshi R."/>
            <person name="Malay A.D."/>
            <person name="Moran D.A.P."/>
            <person name="Tomita M."/>
            <person name="Numata K."/>
            <person name="Arakawa K."/>
        </authorList>
    </citation>
    <scope>NUCLEOTIDE SEQUENCE</scope>
</reference>
<organism evidence="1 2">
    <name type="scientific">Trichonephila clavata</name>
    <name type="common">Joro spider</name>
    <name type="synonym">Nephila clavata</name>
    <dbReference type="NCBI Taxonomy" id="2740835"/>
    <lineage>
        <taxon>Eukaryota</taxon>
        <taxon>Metazoa</taxon>
        <taxon>Ecdysozoa</taxon>
        <taxon>Arthropoda</taxon>
        <taxon>Chelicerata</taxon>
        <taxon>Arachnida</taxon>
        <taxon>Araneae</taxon>
        <taxon>Araneomorphae</taxon>
        <taxon>Entelegynae</taxon>
        <taxon>Araneoidea</taxon>
        <taxon>Nephilidae</taxon>
        <taxon>Trichonephila</taxon>
    </lineage>
</organism>
<sequence length="90" mass="9902">MSIEMNFNSGTGQAKFQKHKAKSQQDILCEYPRESCSKPPASQIKRKCEGISGNFGSDCGTSFSQFQFVGIPSAFLTNGTIFESKLILKN</sequence>
<protein>
    <submittedName>
        <fullName evidence="1">Uncharacterized protein</fullName>
    </submittedName>
</protein>
<dbReference type="Proteomes" id="UP000887116">
    <property type="component" value="Unassembled WGS sequence"/>
</dbReference>
<comment type="caution">
    <text evidence="1">The sequence shown here is derived from an EMBL/GenBank/DDBJ whole genome shotgun (WGS) entry which is preliminary data.</text>
</comment>
<keyword evidence="2" id="KW-1185">Reference proteome</keyword>
<evidence type="ECO:0000313" key="1">
    <source>
        <dbReference type="EMBL" id="GFR22409.1"/>
    </source>
</evidence>
<gene>
    <name evidence="1" type="ORF">TNCT_688361</name>
</gene>
<proteinExistence type="predicted"/>
<dbReference type="EMBL" id="BMAO01008307">
    <property type="protein sequence ID" value="GFR22409.1"/>
    <property type="molecule type" value="Genomic_DNA"/>
</dbReference>
<dbReference type="AlphaFoldDB" id="A0A8X6HF26"/>